<feature type="transmembrane region" description="Helical" evidence="2">
    <location>
        <begin position="54"/>
        <end position="72"/>
    </location>
</feature>
<protein>
    <submittedName>
        <fullName evidence="3">Uncharacterized protein</fullName>
    </submittedName>
</protein>
<evidence type="ECO:0000313" key="3">
    <source>
        <dbReference type="Ensembl" id="ENSAPLP00000017001.1"/>
    </source>
</evidence>
<evidence type="ECO:0000256" key="1">
    <source>
        <dbReference type="SAM" id="MobiDB-lite"/>
    </source>
</evidence>
<dbReference type="Proteomes" id="UP000016666">
    <property type="component" value="Chromosome 11"/>
</dbReference>
<keyword evidence="2" id="KW-1133">Transmembrane helix</keyword>
<reference evidence="3 4" key="1">
    <citation type="submission" date="2017-10" db="EMBL/GenBank/DDBJ databases">
        <title>A new Pekin duck reference genome.</title>
        <authorList>
            <person name="Hou Z.-C."/>
            <person name="Zhou Z.-K."/>
            <person name="Zhu F."/>
            <person name="Hou S.-S."/>
        </authorList>
    </citation>
    <scope>NUCLEOTIDE SEQUENCE [LARGE SCALE GENOMIC DNA]</scope>
</reference>
<feature type="region of interest" description="Disordered" evidence="1">
    <location>
        <begin position="1"/>
        <end position="20"/>
    </location>
</feature>
<dbReference type="Ensembl" id="ENSAPLT00000034332.1">
    <property type="protein sequence ID" value="ENSAPLP00000017001.1"/>
    <property type="gene ID" value="ENSAPLG00000018832.1"/>
</dbReference>
<keyword evidence="4" id="KW-1185">Reference proteome</keyword>
<dbReference type="GeneTree" id="ENSGT00950000186407"/>
<keyword evidence="2" id="KW-0472">Membrane</keyword>
<reference evidence="3" key="2">
    <citation type="submission" date="2025-08" db="UniProtKB">
        <authorList>
            <consortium name="Ensembl"/>
        </authorList>
    </citation>
    <scope>IDENTIFICATION</scope>
</reference>
<reference evidence="3" key="3">
    <citation type="submission" date="2025-09" db="UniProtKB">
        <authorList>
            <consortium name="Ensembl"/>
        </authorList>
    </citation>
    <scope>IDENTIFICATION</scope>
</reference>
<keyword evidence="2" id="KW-0812">Transmembrane</keyword>
<evidence type="ECO:0000256" key="2">
    <source>
        <dbReference type="SAM" id="Phobius"/>
    </source>
</evidence>
<proteinExistence type="predicted"/>
<evidence type="ECO:0000313" key="4">
    <source>
        <dbReference type="Proteomes" id="UP000016666"/>
    </source>
</evidence>
<dbReference type="STRING" id="8840.ENSAPLP00000017001"/>
<organism evidence="3 4">
    <name type="scientific">Anas platyrhynchos platyrhynchos</name>
    <name type="common">Northern mallard</name>
    <dbReference type="NCBI Taxonomy" id="8840"/>
    <lineage>
        <taxon>Eukaryota</taxon>
        <taxon>Metazoa</taxon>
        <taxon>Chordata</taxon>
        <taxon>Craniata</taxon>
        <taxon>Vertebrata</taxon>
        <taxon>Euteleostomi</taxon>
        <taxon>Archelosauria</taxon>
        <taxon>Archosauria</taxon>
        <taxon>Dinosauria</taxon>
        <taxon>Saurischia</taxon>
        <taxon>Theropoda</taxon>
        <taxon>Coelurosauria</taxon>
        <taxon>Aves</taxon>
        <taxon>Neognathae</taxon>
        <taxon>Galloanserae</taxon>
        <taxon>Anseriformes</taxon>
        <taxon>Anatidae</taxon>
        <taxon>Anatinae</taxon>
        <taxon>Anas</taxon>
    </lineage>
</organism>
<accession>A0A493STT8</accession>
<dbReference type="AlphaFoldDB" id="A0A493STT8"/>
<sequence>PRSPAPVSGREGGRGAAGGTRALHRRAVLPQALPAGPRYRTCFNTSPCASPCSQLFSVLLPAVFLVYMVFLYQNSYKHHGNSSYHFCPLLLPNKRFQDGEQLQIFNTDSTCNCYPSHRCYPMDTFGLQSLFARTEESRPHPTQLHSSWVSSF</sequence>
<name>A0A493STT8_ANAPP</name>